<dbReference type="WBParaSite" id="DME_0000160201-mRNA-1">
    <property type="protein sequence ID" value="DME_0000160201-mRNA-1"/>
    <property type="gene ID" value="DME_0000160201"/>
</dbReference>
<accession>A0A0N4U4A5</accession>
<dbReference type="NCBIfam" id="TIGR00283">
    <property type="entry name" value="arch_pth2"/>
    <property type="match status" value="1"/>
</dbReference>
<evidence type="ECO:0000313" key="8">
    <source>
        <dbReference type="WBParaSite" id="DME_0000160201-mRNA-1"/>
    </source>
</evidence>
<evidence type="ECO:0000313" key="5">
    <source>
        <dbReference type="EMBL" id="VDN55989.1"/>
    </source>
</evidence>
<dbReference type="Proteomes" id="UP000274756">
    <property type="component" value="Unassembled WGS sequence"/>
</dbReference>
<name>A0A0N4U4A5_DRAME</name>
<reference evidence="8" key="1">
    <citation type="submission" date="2017-02" db="UniProtKB">
        <authorList>
            <consortium name="WormBaseParasite"/>
        </authorList>
    </citation>
    <scope>IDENTIFICATION</scope>
</reference>
<dbReference type="AlphaFoldDB" id="A0A0N4U4A5"/>
<dbReference type="CDD" id="cd02430">
    <property type="entry name" value="PTH2"/>
    <property type="match status" value="1"/>
</dbReference>
<sequence>QKKFYNCDGINSAINWILEHSNESEYESDVNGYQVAMGAHKMIFVINMNLKMGTGKLAAQVGHASISVYRLAQRKEEGQRALEAWRACGEMKVVVKGQNTEHLLELFKMAKDLRFFPCFFYMGLFAYVVSDAGRTQIPAGSRTVLAIFGPSDLVDSVTGQLKLL</sequence>
<reference evidence="5 7" key="2">
    <citation type="submission" date="2018-11" db="EMBL/GenBank/DDBJ databases">
        <authorList>
            <consortium name="Pathogen Informatics"/>
        </authorList>
    </citation>
    <scope>NUCLEOTIDE SEQUENCE [LARGE SCALE GENOMIC DNA]</scope>
</reference>
<dbReference type="InterPro" id="IPR023476">
    <property type="entry name" value="Pep_tRNA_hydro_II_dom_sf"/>
</dbReference>
<evidence type="ECO:0000256" key="1">
    <source>
        <dbReference type="ARBA" id="ARBA00013260"/>
    </source>
</evidence>
<evidence type="ECO:0000313" key="7">
    <source>
        <dbReference type="Proteomes" id="UP000274756"/>
    </source>
</evidence>
<dbReference type="InterPro" id="IPR002833">
    <property type="entry name" value="PTH2"/>
</dbReference>
<evidence type="ECO:0000256" key="2">
    <source>
        <dbReference type="ARBA" id="ARBA00022801"/>
    </source>
</evidence>
<evidence type="ECO:0000256" key="4">
    <source>
        <dbReference type="ARBA" id="ARBA00048707"/>
    </source>
</evidence>
<dbReference type="EMBL" id="UYYG01001154">
    <property type="protein sequence ID" value="VDN55989.1"/>
    <property type="molecule type" value="Genomic_DNA"/>
</dbReference>
<proteinExistence type="inferred from homology"/>
<dbReference type="STRING" id="318479.A0A0N4U4A5"/>
<dbReference type="PANTHER" id="PTHR12649">
    <property type="entry name" value="PEPTIDYL-TRNA HYDROLASE 2"/>
    <property type="match status" value="1"/>
</dbReference>
<dbReference type="GO" id="GO:0005829">
    <property type="term" value="C:cytosol"/>
    <property type="evidence" value="ECO:0007669"/>
    <property type="project" value="TreeGrafter"/>
</dbReference>
<dbReference type="Gene3D" id="3.40.1490.10">
    <property type="entry name" value="Bit1"/>
    <property type="match status" value="1"/>
</dbReference>
<keyword evidence="7" id="KW-1185">Reference proteome</keyword>
<dbReference type="SUPFAM" id="SSF102462">
    <property type="entry name" value="Peptidyl-tRNA hydrolase II"/>
    <property type="match status" value="1"/>
</dbReference>
<dbReference type="GO" id="GO:0004045">
    <property type="term" value="F:peptidyl-tRNA hydrolase activity"/>
    <property type="evidence" value="ECO:0007669"/>
    <property type="project" value="UniProtKB-EC"/>
</dbReference>
<dbReference type="OrthoDB" id="1733656at2759"/>
<dbReference type="EC" id="3.1.1.29" evidence="1"/>
<comment type="similarity">
    <text evidence="3">Belongs to the PTH2 family.</text>
</comment>
<dbReference type="PANTHER" id="PTHR12649:SF11">
    <property type="entry name" value="PEPTIDYL-TRNA HYDROLASE 2, MITOCHONDRIAL"/>
    <property type="match status" value="1"/>
</dbReference>
<dbReference type="FunFam" id="3.40.1490.10:FF:000002">
    <property type="entry name" value="Peptidyl-tRNA hydrolase 2, mitochondrial"/>
    <property type="match status" value="1"/>
</dbReference>
<evidence type="ECO:0000313" key="6">
    <source>
        <dbReference type="Proteomes" id="UP000038040"/>
    </source>
</evidence>
<dbReference type="Pfam" id="PF01981">
    <property type="entry name" value="PTH2"/>
    <property type="match status" value="1"/>
</dbReference>
<organism evidence="6 8">
    <name type="scientific">Dracunculus medinensis</name>
    <name type="common">Guinea worm</name>
    <dbReference type="NCBI Taxonomy" id="318479"/>
    <lineage>
        <taxon>Eukaryota</taxon>
        <taxon>Metazoa</taxon>
        <taxon>Ecdysozoa</taxon>
        <taxon>Nematoda</taxon>
        <taxon>Chromadorea</taxon>
        <taxon>Rhabditida</taxon>
        <taxon>Spirurina</taxon>
        <taxon>Dracunculoidea</taxon>
        <taxon>Dracunculidae</taxon>
        <taxon>Dracunculus</taxon>
    </lineage>
</organism>
<keyword evidence="2" id="KW-0378">Hydrolase</keyword>
<dbReference type="Proteomes" id="UP000038040">
    <property type="component" value="Unplaced"/>
</dbReference>
<gene>
    <name evidence="5" type="ORF">DME_LOCUS5962</name>
</gene>
<comment type="catalytic activity">
    <reaction evidence="4">
        <text>an N-acyl-L-alpha-aminoacyl-tRNA + H2O = an N-acyl-L-amino acid + a tRNA + H(+)</text>
        <dbReference type="Rhea" id="RHEA:54448"/>
        <dbReference type="Rhea" id="RHEA-COMP:10123"/>
        <dbReference type="Rhea" id="RHEA-COMP:13883"/>
        <dbReference type="ChEBI" id="CHEBI:15377"/>
        <dbReference type="ChEBI" id="CHEBI:15378"/>
        <dbReference type="ChEBI" id="CHEBI:59874"/>
        <dbReference type="ChEBI" id="CHEBI:78442"/>
        <dbReference type="ChEBI" id="CHEBI:138191"/>
        <dbReference type="EC" id="3.1.1.29"/>
    </reaction>
</comment>
<evidence type="ECO:0000256" key="3">
    <source>
        <dbReference type="ARBA" id="ARBA00038050"/>
    </source>
</evidence>
<protein>
    <recommendedName>
        <fullName evidence="1">peptidyl-tRNA hydrolase</fullName>
        <ecNumber evidence="1">3.1.1.29</ecNumber>
    </recommendedName>
</protein>